<name>A0A2T4AAR4_TRIHA</name>
<keyword evidence="1" id="KW-0812">Transmembrane</keyword>
<keyword evidence="1" id="KW-0472">Membrane</keyword>
<reference evidence="2 3" key="1">
    <citation type="submission" date="2016-07" db="EMBL/GenBank/DDBJ databases">
        <title>Multiple horizontal gene transfer events from other fungi enriched the ability of initially mycotrophic Trichoderma (Ascomycota) to feed on dead plant biomass.</title>
        <authorList>
            <consortium name="DOE Joint Genome Institute"/>
            <person name="Aerts A."/>
            <person name="Atanasova L."/>
            <person name="Chenthamara K."/>
            <person name="Zhang J."/>
            <person name="Grujic M."/>
            <person name="Henrissat B."/>
            <person name="Kuo A."/>
            <person name="Salamov A."/>
            <person name="Lipzen A."/>
            <person name="Labutti K."/>
            <person name="Barry K."/>
            <person name="Miao Y."/>
            <person name="Rahimi M.J."/>
            <person name="Shen Q."/>
            <person name="Grigoriev I.V."/>
            <person name="Kubicek C.P."/>
            <person name="Druzhinina I.S."/>
        </authorList>
    </citation>
    <scope>NUCLEOTIDE SEQUENCE [LARGE SCALE GENOMIC DNA]</scope>
    <source>
        <strain evidence="2 3">CBS 226.95</strain>
    </source>
</reference>
<evidence type="ECO:0000256" key="1">
    <source>
        <dbReference type="SAM" id="Phobius"/>
    </source>
</evidence>
<sequence length="73" mass="8242">MYQSSPVIACFCPFYFAYLANLKLITYIRMLADIDSCPTKRASSDLSSQYIPVTLTIYHSKASFTKSNMISVN</sequence>
<dbReference type="GeneID" id="36623815"/>
<accession>A0A2T4AAR4</accession>
<dbReference type="RefSeq" id="XP_024773685.1">
    <property type="nucleotide sequence ID" value="XM_024915248.1"/>
</dbReference>
<protein>
    <submittedName>
        <fullName evidence="2">Uncharacterized protein</fullName>
    </submittedName>
</protein>
<evidence type="ECO:0000313" key="3">
    <source>
        <dbReference type="Proteomes" id="UP000241690"/>
    </source>
</evidence>
<keyword evidence="1" id="KW-1133">Transmembrane helix</keyword>
<dbReference type="EMBL" id="KZ679681">
    <property type="protein sequence ID" value="PTB54008.1"/>
    <property type="molecule type" value="Genomic_DNA"/>
</dbReference>
<evidence type="ECO:0000313" key="2">
    <source>
        <dbReference type="EMBL" id="PTB54008.1"/>
    </source>
</evidence>
<dbReference type="Proteomes" id="UP000241690">
    <property type="component" value="Unassembled WGS sequence"/>
</dbReference>
<gene>
    <name evidence="2" type="ORF">M431DRAFT_448691</name>
</gene>
<dbReference type="AlphaFoldDB" id="A0A2T4AAR4"/>
<organism evidence="2 3">
    <name type="scientific">Trichoderma harzianum CBS 226.95</name>
    <dbReference type="NCBI Taxonomy" id="983964"/>
    <lineage>
        <taxon>Eukaryota</taxon>
        <taxon>Fungi</taxon>
        <taxon>Dikarya</taxon>
        <taxon>Ascomycota</taxon>
        <taxon>Pezizomycotina</taxon>
        <taxon>Sordariomycetes</taxon>
        <taxon>Hypocreomycetidae</taxon>
        <taxon>Hypocreales</taxon>
        <taxon>Hypocreaceae</taxon>
        <taxon>Trichoderma</taxon>
    </lineage>
</organism>
<proteinExistence type="predicted"/>
<keyword evidence="3" id="KW-1185">Reference proteome</keyword>
<feature type="transmembrane region" description="Helical" evidence="1">
    <location>
        <begin position="6"/>
        <end position="25"/>
    </location>
</feature>